<dbReference type="RefSeq" id="WP_310407630.1">
    <property type="nucleotide sequence ID" value="NZ_JAVDYC010000001.1"/>
</dbReference>
<feature type="domain" description="Xylose isomerase-like TIM barrel" evidence="1">
    <location>
        <begin position="30"/>
        <end position="283"/>
    </location>
</feature>
<dbReference type="GO" id="GO:0050114">
    <property type="term" value="F:myo-inosose-2 dehydratase activity"/>
    <property type="evidence" value="ECO:0007669"/>
    <property type="project" value="UniProtKB-EC"/>
</dbReference>
<dbReference type="PANTHER" id="PTHR12110:SF41">
    <property type="entry name" value="INOSOSE DEHYDRATASE"/>
    <property type="match status" value="1"/>
</dbReference>
<evidence type="ECO:0000313" key="2">
    <source>
        <dbReference type="EMBL" id="MDR7319796.1"/>
    </source>
</evidence>
<proteinExistence type="predicted"/>
<dbReference type="EMBL" id="JAVDYC010000001">
    <property type="protein sequence ID" value="MDR7319796.1"/>
    <property type="molecule type" value="Genomic_DNA"/>
</dbReference>
<dbReference type="InterPro" id="IPR036237">
    <property type="entry name" value="Xyl_isomerase-like_sf"/>
</dbReference>
<accession>A0AAE4CNS6</accession>
<dbReference type="PANTHER" id="PTHR12110">
    <property type="entry name" value="HYDROXYPYRUVATE ISOMERASE"/>
    <property type="match status" value="1"/>
</dbReference>
<evidence type="ECO:0000259" key="1">
    <source>
        <dbReference type="Pfam" id="PF01261"/>
    </source>
</evidence>
<reference evidence="2 3" key="1">
    <citation type="submission" date="2023-07" db="EMBL/GenBank/DDBJ databases">
        <title>Sequencing the genomes of 1000 actinobacteria strains.</title>
        <authorList>
            <person name="Klenk H.-P."/>
        </authorList>
    </citation>
    <scope>NUCLEOTIDE SEQUENCE [LARGE SCALE GENOMIC DNA]</scope>
    <source>
        <strain evidence="2 3">DSM 44711</strain>
    </source>
</reference>
<sequence length="295" mass="31870">MVNLILGNCPGSWGVRWAGPEPRPPWRRFLDELADAGYGWLELGPYGYLPTDPGCLNDELARRGLRVCAGTVHGCGGLHRPDEFGDLLARTRRAAELAAATGAHHLVLVPVPGYRDEFTGAWAEPDKLDDDGWRVLVRAANELGKHVLGEYGLTLCFQPHADTYVETGGQIGRFLAETDPAYVSLCLDTGHHAYAGGDPAGLIAEVPDRVGCVHVKQIDPRLAIRAQRESLAFGQAVMLGAACEPPHGLPDLPPVMDALRRRGRDVFVVVAHEPPPGTEAPADVAARTREYLLTC</sequence>
<dbReference type="Gene3D" id="3.20.20.150">
    <property type="entry name" value="Divalent-metal-dependent TIM barrel enzymes"/>
    <property type="match status" value="1"/>
</dbReference>
<dbReference type="InterPro" id="IPR013022">
    <property type="entry name" value="Xyl_isomerase-like_TIM-brl"/>
</dbReference>
<dbReference type="Proteomes" id="UP001183629">
    <property type="component" value="Unassembled WGS sequence"/>
</dbReference>
<organism evidence="2 3">
    <name type="scientific">Catenuloplanes niger</name>
    <dbReference type="NCBI Taxonomy" id="587534"/>
    <lineage>
        <taxon>Bacteria</taxon>
        <taxon>Bacillati</taxon>
        <taxon>Actinomycetota</taxon>
        <taxon>Actinomycetes</taxon>
        <taxon>Micromonosporales</taxon>
        <taxon>Micromonosporaceae</taxon>
        <taxon>Catenuloplanes</taxon>
    </lineage>
</organism>
<dbReference type="AlphaFoldDB" id="A0AAE4CNS6"/>
<comment type="caution">
    <text evidence="2">The sequence shown here is derived from an EMBL/GenBank/DDBJ whole genome shotgun (WGS) entry which is preliminary data.</text>
</comment>
<protein>
    <submittedName>
        <fullName evidence="2">Inosose dehydratase</fullName>
        <ecNumber evidence="2">4.2.1.44</ecNumber>
    </submittedName>
</protein>
<dbReference type="EC" id="4.2.1.44" evidence="2"/>
<gene>
    <name evidence="2" type="ORF">J2S44_000046</name>
</gene>
<dbReference type="SUPFAM" id="SSF51658">
    <property type="entry name" value="Xylose isomerase-like"/>
    <property type="match status" value="1"/>
</dbReference>
<keyword evidence="2" id="KW-0456">Lyase</keyword>
<evidence type="ECO:0000313" key="3">
    <source>
        <dbReference type="Proteomes" id="UP001183629"/>
    </source>
</evidence>
<keyword evidence="3" id="KW-1185">Reference proteome</keyword>
<name>A0AAE4CNS6_9ACTN</name>
<dbReference type="Pfam" id="PF01261">
    <property type="entry name" value="AP_endonuc_2"/>
    <property type="match status" value="1"/>
</dbReference>
<dbReference type="InterPro" id="IPR050312">
    <property type="entry name" value="IolE/XylAMocC-like"/>
</dbReference>